<reference evidence="8 9" key="1">
    <citation type="submission" date="2022-07" db="EMBL/GenBank/DDBJ databases">
        <authorList>
            <person name="Li W.-J."/>
            <person name="Deng Q.-Q."/>
        </authorList>
    </citation>
    <scope>NUCLEOTIDE SEQUENCE [LARGE SCALE GENOMIC DNA]</scope>
    <source>
        <strain evidence="8 9">SYSU M60028</strain>
    </source>
</reference>
<evidence type="ECO:0000256" key="2">
    <source>
        <dbReference type="ARBA" id="ARBA00011028"/>
    </source>
</evidence>
<dbReference type="PANTHER" id="PTHR42953">
    <property type="entry name" value="HIGH-AFFINITY ZINC UPTAKE SYSTEM PROTEIN ZNUA-RELATED"/>
    <property type="match status" value="1"/>
</dbReference>
<evidence type="ECO:0000256" key="4">
    <source>
        <dbReference type="ARBA" id="ARBA00022723"/>
    </source>
</evidence>
<sequence>MIRRRLVLAAGLSLLAFAADGTGARAADRVPVVASFSILGDFVREVGGDRADVTELVGPNADAHVYQPSAADARRLAAARLVVVNGLGFEGWMDRLVKASGTSAAMVTAASSVAPLTLEAGDGHAHGADGRPSPDPHAWQDARNARLYVAAIRDGLTGVDPAGAEYYRARADAYLARLDALDAEIRAAVARIPEDRRRVVTSHDAFAYFGRAYGLAFIAPQGVSTDAEASARDVARIIRQIRAEKIPAVFLENVTDPRLVERITRETGARIGGRLWSDALSARDGPAGTYIEMMRSNIRELTSALAG</sequence>
<name>A0ABT1LE01_9HYPH</name>
<proteinExistence type="inferred from homology"/>
<dbReference type="InterPro" id="IPR006127">
    <property type="entry name" value="ZnuA-like"/>
</dbReference>
<comment type="similarity">
    <text evidence="2 6">Belongs to the bacterial solute-binding protein 9 family.</text>
</comment>
<evidence type="ECO:0000313" key="8">
    <source>
        <dbReference type="EMBL" id="MCP8939727.1"/>
    </source>
</evidence>
<evidence type="ECO:0000256" key="5">
    <source>
        <dbReference type="ARBA" id="ARBA00022729"/>
    </source>
</evidence>
<evidence type="ECO:0000313" key="9">
    <source>
        <dbReference type="Proteomes" id="UP001205890"/>
    </source>
</evidence>
<dbReference type="InterPro" id="IPR006129">
    <property type="entry name" value="AdhesinB"/>
</dbReference>
<evidence type="ECO:0000256" key="7">
    <source>
        <dbReference type="SAM" id="SignalP"/>
    </source>
</evidence>
<keyword evidence="3 6" id="KW-0813">Transport</keyword>
<feature type="chain" id="PRO_5047059386" evidence="7">
    <location>
        <begin position="19"/>
        <end position="307"/>
    </location>
</feature>
<dbReference type="PRINTS" id="PR00690">
    <property type="entry name" value="ADHESNFAMILY"/>
</dbReference>
<evidence type="ECO:0000256" key="3">
    <source>
        <dbReference type="ARBA" id="ARBA00022448"/>
    </source>
</evidence>
<dbReference type="RefSeq" id="WP_254743626.1">
    <property type="nucleotide sequence ID" value="NZ_JANCLU010000014.1"/>
</dbReference>
<feature type="signal peptide" evidence="7">
    <location>
        <begin position="1"/>
        <end position="18"/>
    </location>
</feature>
<dbReference type="PRINTS" id="PR00691">
    <property type="entry name" value="ADHESINB"/>
</dbReference>
<dbReference type="EMBL" id="JANCLU010000014">
    <property type="protein sequence ID" value="MCP8939727.1"/>
    <property type="molecule type" value="Genomic_DNA"/>
</dbReference>
<dbReference type="PANTHER" id="PTHR42953:SF1">
    <property type="entry name" value="METAL-BINDING PROTEIN HI_0362-RELATED"/>
    <property type="match status" value="1"/>
</dbReference>
<dbReference type="InterPro" id="IPR050492">
    <property type="entry name" value="Bact_metal-bind_prot9"/>
</dbReference>
<protein>
    <submittedName>
        <fullName evidence="8">Zinc ABC transporter substrate-binding protein</fullName>
    </submittedName>
</protein>
<organism evidence="8 9">
    <name type="scientific">Alsobacter ponti</name>
    <dbReference type="NCBI Taxonomy" id="2962936"/>
    <lineage>
        <taxon>Bacteria</taxon>
        <taxon>Pseudomonadati</taxon>
        <taxon>Pseudomonadota</taxon>
        <taxon>Alphaproteobacteria</taxon>
        <taxon>Hyphomicrobiales</taxon>
        <taxon>Alsobacteraceae</taxon>
        <taxon>Alsobacter</taxon>
    </lineage>
</organism>
<keyword evidence="5 7" id="KW-0732">Signal</keyword>
<gene>
    <name evidence="8" type="ORF">NK718_14455</name>
</gene>
<evidence type="ECO:0000256" key="1">
    <source>
        <dbReference type="ARBA" id="ARBA00004196"/>
    </source>
</evidence>
<keyword evidence="9" id="KW-1185">Reference proteome</keyword>
<dbReference type="Pfam" id="PF01297">
    <property type="entry name" value="ZnuA"/>
    <property type="match status" value="1"/>
</dbReference>
<dbReference type="SUPFAM" id="SSF53807">
    <property type="entry name" value="Helical backbone' metal receptor"/>
    <property type="match status" value="1"/>
</dbReference>
<keyword evidence="4" id="KW-0479">Metal-binding</keyword>
<dbReference type="InterPro" id="IPR006128">
    <property type="entry name" value="Lipoprotein_PsaA-like"/>
</dbReference>
<dbReference type="Gene3D" id="3.40.50.1980">
    <property type="entry name" value="Nitrogenase molybdenum iron protein domain"/>
    <property type="match status" value="2"/>
</dbReference>
<accession>A0ABT1LE01</accession>
<dbReference type="Proteomes" id="UP001205890">
    <property type="component" value="Unassembled WGS sequence"/>
</dbReference>
<comment type="subcellular location">
    <subcellularLocation>
        <location evidence="1">Cell envelope</location>
    </subcellularLocation>
</comment>
<comment type="caution">
    <text evidence="8">The sequence shown here is derived from an EMBL/GenBank/DDBJ whole genome shotgun (WGS) entry which is preliminary data.</text>
</comment>
<evidence type="ECO:0000256" key="6">
    <source>
        <dbReference type="RuleBase" id="RU003512"/>
    </source>
</evidence>